<proteinExistence type="predicted"/>
<evidence type="ECO:0000313" key="1">
    <source>
        <dbReference type="EMBL" id="TYK29673.1"/>
    </source>
</evidence>
<reference evidence="1 2" key="1">
    <citation type="submission" date="2019-08" db="EMBL/GenBank/DDBJ databases">
        <title>Draft genome sequences of two oriental melons (Cucumis melo L. var makuwa).</title>
        <authorList>
            <person name="Kwon S.-Y."/>
        </authorList>
    </citation>
    <scope>NUCLEOTIDE SEQUENCE [LARGE SCALE GENOMIC DNA]</scope>
    <source>
        <strain evidence="2">cv. Chang Bougi</strain>
        <tissue evidence="1">Leaf</tissue>
    </source>
</reference>
<dbReference type="EMBL" id="SSTD01001513">
    <property type="protein sequence ID" value="TYK29673.1"/>
    <property type="molecule type" value="Genomic_DNA"/>
</dbReference>
<dbReference type="Proteomes" id="UP000321947">
    <property type="component" value="Unassembled WGS sequence"/>
</dbReference>
<organism evidence="1 2">
    <name type="scientific">Cucumis melo var. makuwa</name>
    <name type="common">Oriental melon</name>
    <dbReference type="NCBI Taxonomy" id="1194695"/>
    <lineage>
        <taxon>Eukaryota</taxon>
        <taxon>Viridiplantae</taxon>
        <taxon>Streptophyta</taxon>
        <taxon>Embryophyta</taxon>
        <taxon>Tracheophyta</taxon>
        <taxon>Spermatophyta</taxon>
        <taxon>Magnoliopsida</taxon>
        <taxon>eudicotyledons</taxon>
        <taxon>Gunneridae</taxon>
        <taxon>Pentapetalae</taxon>
        <taxon>rosids</taxon>
        <taxon>fabids</taxon>
        <taxon>Cucurbitales</taxon>
        <taxon>Cucurbitaceae</taxon>
        <taxon>Benincaseae</taxon>
        <taxon>Cucumis</taxon>
    </lineage>
</organism>
<evidence type="ECO:0000313" key="2">
    <source>
        <dbReference type="Proteomes" id="UP000321947"/>
    </source>
</evidence>
<name>A0A5D3E0R5_CUCMM</name>
<accession>A0A5D3E0R5</accession>
<protein>
    <submittedName>
        <fullName evidence="1">Uncharacterized protein</fullName>
    </submittedName>
</protein>
<dbReference type="AlphaFoldDB" id="A0A5D3E0R5"/>
<comment type="caution">
    <text evidence="1">The sequence shown here is derived from an EMBL/GenBank/DDBJ whole genome shotgun (WGS) entry which is preliminary data.</text>
</comment>
<sequence length="382" mass="42135">MSDRAPSSFQEVTLSSDIKLLMGNDRAFAVRSIVLVGKIGRRPRLERGDSTINDPTSTGRRSSFCRLIDRSGRSDWMHSSLEEVTPPSAIHLLLGDDQTFAIRSTTLIYRLGRSDRASLLFGEVTTPSVIQLLLLGDDGAFVIASSTLVGLIERLRRLERSNREPSSFGEVTPPSTIQLLLGTIDFCRQIYRSSRIDRTPSLFGEVTPSSVLQYLLGYDRAFAVRFIALRSNFYYGMIELLPLDSLPWLERSSTFVVWRGDFAVSDPISIEGQVGFCRVIHHPGRSNWALSSFGEVTPPSAIQLLLGDNQAFPIRSPSLSDQAPLSLGEVTPSSTIQHLLGDDRASEIHHPSRSDRASSSFGEVDLSSAIQTSTGDDWAFLV</sequence>
<gene>
    <name evidence="1" type="ORF">E5676_scaffold64G00230</name>
</gene>